<feature type="compositionally biased region" description="Polar residues" evidence="11">
    <location>
        <begin position="1345"/>
        <end position="1355"/>
    </location>
</feature>
<feature type="domain" description="GLUE N-terminal" evidence="12">
    <location>
        <begin position="1"/>
        <end position="292"/>
    </location>
</feature>
<feature type="compositionally biased region" description="Polar residues" evidence="11">
    <location>
        <begin position="1058"/>
        <end position="1077"/>
    </location>
</feature>
<feature type="region of interest" description="Disordered" evidence="11">
    <location>
        <begin position="291"/>
        <end position="322"/>
    </location>
</feature>
<evidence type="ECO:0000256" key="9">
    <source>
        <dbReference type="ARBA" id="ARBA00023054"/>
    </source>
</evidence>
<evidence type="ECO:0000256" key="3">
    <source>
        <dbReference type="ARBA" id="ARBA00022448"/>
    </source>
</evidence>
<feature type="compositionally biased region" description="Acidic residues" evidence="11">
    <location>
        <begin position="1286"/>
        <end position="1296"/>
    </location>
</feature>
<evidence type="ECO:0000256" key="8">
    <source>
        <dbReference type="ARBA" id="ARBA00022927"/>
    </source>
</evidence>
<dbReference type="FunFam" id="1.10.10.10:FF:000527">
    <property type="entry name" value="Vacuolar protein sorting protein (Vps36), putative"/>
    <property type="match status" value="1"/>
</dbReference>
<dbReference type="InterPro" id="IPR040608">
    <property type="entry name" value="Snf8/Vps36"/>
</dbReference>
<keyword evidence="14" id="KW-1185">Reference proteome</keyword>
<dbReference type="GO" id="GO:0008270">
    <property type="term" value="F:zinc ion binding"/>
    <property type="evidence" value="ECO:0007669"/>
    <property type="project" value="UniProtKB-KW"/>
</dbReference>
<evidence type="ECO:0000256" key="6">
    <source>
        <dbReference type="ARBA" id="ARBA00022771"/>
    </source>
</evidence>
<dbReference type="OMA" id="EVEPCHE"/>
<feature type="compositionally biased region" description="Polar residues" evidence="11">
    <location>
        <begin position="306"/>
        <end position="317"/>
    </location>
</feature>
<sequence>MVGLYEGKYKIPDYQNGHAYLTSHRICYVGASEPRKYSVAIDLKEVDRVEYQAGFLRSSPKVAIYPKTLKKHTGPSAARAIAHAPLPTYSASQRAASPSSEAFSPISASATWVCPICTFSNPVPSNFDPSTATASTPLPPCLACGIKPPLTVILKAAIASAANRGVLTTPLPLPTPARQRLDTAGLDSIRDGHLSSGPANQGHITTCPRCTFANHPSLLECEMCGSSLKRLNNATPDRSDSPASLFLTSQLENTEINESMKLSFRGGGEKIFHERLNDALVQRKWLLHDAPPIPQAPSTASQAASNTESGSSPTMEGSTRLGGVGIAGLERRGFQTRKKNEAVIGSAFEDLEALMASAKEIVALAETLAAEAGTKSNDPSVEANTVISQSAAALGMITTKDMLGAGSSSENLYLSELSRNLAEYLTDDRESVLRREGGIISLIDLWAVFNRRRNGVELISPSDFYKATELWEKLKLPVRLRRFKSGLLVVQPHDWTDERCIRLLESWLNELQTQPPAVEVYWDWTTYGRGVTAQEAAQRFGWSVGVAAEELEMAEDRGVLCREEGIEGTRFWRNHLCSGNEGETKAHNIMGLLATEPILQNATVRPLWALSHGRVVLNPACTARHDPLKKHRRTIGWYKRGGGGDWYSRVEAKLQRPIEKANHAPHGVRPRSGGCRSRGGNIWGWPRFGTSKFDKEKKLANGWSAWEWDHSAWEKTFSAEQERFEREFEDLKRQIDADPYGALFGERLRRLRPFSHGPKDASLSSFFRYIFGIDNSAASTGRCSADEDTTASKRTTRMQRDLTSNSRKEPKFQFDPVSGRMIPKSIGNTILDKESLEAAVNDVVDIPRPNSGSKLPNDNKERHSSMEMSEPSGALDQDHSKTPIGMRQRGNQTDDLPDLHSINGALGQQSKDGVWLMGGPQTNNTGPIFTTRGTSYAEDKEPSDAFASPVRSAQSLFANFKDYLSPKHETHRHQSTMENTSGSEESHSGEALRKGPTVSHNALYTDPERLNIETLRANDVRAAFEQRKSELEAQTWESRADIEADSQPLRTSEAHGIQSETVSTSHCATPPVTSAVSDHTIRDNDENLVKEIRTIYENAYGKIVTTQGEAPGVTGTGSLSSTTSVEQSKESEFIENLQARISALLSKASATLDEVRSTNDAIKTSLQDAFKSATDSQSNSLTDYRVLAYDSSNMQIRDAGITSTFPPSFTPLHPIEALSRLNTPSKFLGFFPALAAQGFEIYSASGDVLVFKKTREGGFEVATKNEVDTPGSSASESVHSPRQAAELEEEAIDEVENYTTGSGTKTNPTTRQQEKPATSKQPEHSPREAARLEEESIQDFEAQKSKSPSSSTNVKPSAAQIDTAADPSQQSVHSPKQAARQEQESIEDFESTDNSLRSTGLHSQSPTPVTVRRQETHFTGGPPNWSPYDPNAEPKASLPRDEGRVEKKGGFLSSLRKAFRRALLTGVATGATFYAIGVVAEYFRTGGQDGLGPRGFTGLEGSLGCTWLTPPPALYEGHGDIAAPPILLELSSPKDNVPILRNLGDSYTSFARPCKANVSGQPPSGRSLLDQAHPRKSDLLRFP</sequence>
<dbReference type="FunFam" id="1.10.10.10:FF:000165">
    <property type="entry name" value="Vacuolar protein sorting protein (Vps36)"/>
    <property type="match status" value="1"/>
</dbReference>
<evidence type="ECO:0000256" key="1">
    <source>
        <dbReference type="ARBA" id="ARBA00004177"/>
    </source>
</evidence>
<evidence type="ECO:0000256" key="4">
    <source>
        <dbReference type="ARBA" id="ARBA00022723"/>
    </source>
</evidence>
<dbReference type="VEuPathDB" id="FungiDB:UREG_02651"/>
<dbReference type="GeneID" id="8443098"/>
<evidence type="ECO:0000259" key="12">
    <source>
        <dbReference type="PROSITE" id="PS51495"/>
    </source>
</evidence>
<dbReference type="Pfam" id="PF04157">
    <property type="entry name" value="EAP30"/>
    <property type="match status" value="1"/>
</dbReference>
<feature type="region of interest" description="Disordered" evidence="11">
    <location>
        <begin position="1029"/>
        <end position="1077"/>
    </location>
</feature>
<feature type="compositionally biased region" description="Basic and acidic residues" evidence="11">
    <location>
        <begin position="984"/>
        <end position="993"/>
    </location>
</feature>
<dbReference type="PANTHER" id="PTHR13128">
    <property type="entry name" value="VACUOLAR PROTEIN-SORTING-ASSOCIATED PROTEIN 36"/>
    <property type="match status" value="1"/>
</dbReference>
<dbReference type="PROSITE" id="PS51495">
    <property type="entry name" value="GLUE"/>
    <property type="match status" value="1"/>
</dbReference>
<keyword evidence="4" id="KW-0479">Metal-binding</keyword>
<evidence type="ECO:0000313" key="13">
    <source>
        <dbReference type="EMBL" id="EEP77802.1"/>
    </source>
</evidence>
<evidence type="ECO:0000313" key="14">
    <source>
        <dbReference type="Proteomes" id="UP000002058"/>
    </source>
</evidence>
<dbReference type="Gene3D" id="2.30.29.30">
    <property type="entry name" value="Pleckstrin-homology domain (PH domain)/Phosphotyrosine-binding domain (PTB)"/>
    <property type="match status" value="1"/>
</dbReference>
<dbReference type="OrthoDB" id="271448at2759"/>
<feature type="region of interest" description="Disordered" evidence="11">
    <location>
        <begin position="1555"/>
        <end position="1583"/>
    </location>
</feature>
<organism evidence="13 14">
    <name type="scientific">Uncinocarpus reesii (strain UAMH 1704)</name>
    <dbReference type="NCBI Taxonomy" id="336963"/>
    <lineage>
        <taxon>Eukaryota</taxon>
        <taxon>Fungi</taxon>
        <taxon>Dikarya</taxon>
        <taxon>Ascomycota</taxon>
        <taxon>Pezizomycotina</taxon>
        <taxon>Eurotiomycetes</taxon>
        <taxon>Eurotiomycetidae</taxon>
        <taxon>Onygenales</taxon>
        <taxon>Onygenaceae</taxon>
        <taxon>Uncinocarpus</taxon>
    </lineage>
</organism>
<dbReference type="eggNOG" id="KOG2760">
    <property type="taxonomic scope" value="Eukaryota"/>
</dbReference>
<dbReference type="Pfam" id="PF11605">
    <property type="entry name" value="Vps36_ESCRT-II"/>
    <property type="match status" value="1"/>
</dbReference>
<reference evidence="14" key="1">
    <citation type="journal article" date="2009" name="Genome Res.">
        <title>Comparative genomic analyses of the human fungal pathogens Coccidioides and their relatives.</title>
        <authorList>
            <person name="Sharpton T.J."/>
            <person name="Stajich J.E."/>
            <person name="Rounsley S.D."/>
            <person name="Gardner M.J."/>
            <person name="Wortman J.R."/>
            <person name="Jordar V.S."/>
            <person name="Maiti R."/>
            <person name="Kodira C.D."/>
            <person name="Neafsey D.E."/>
            <person name="Zeng Q."/>
            <person name="Hung C.-Y."/>
            <person name="McMahan C."/>
            <person name="Muszewska A."/>
            <person name="Grynberg M."/>
            <person name="Mandel M.A."/>
            <person name="Kellner E.M."/>
            <person name="Barker B.M."/>
            <person name="Galgiani J.N."/>
            <person name="Orbach M.J."/>
            <person name="Kirkland T.N."/>
            <person name="Cole G.T."/>
            <person name="Henn M.R."/>
            <person name="Birren B.W."/>
            <person name="Taylor J.W."/>
        </authorList>
    </citation>
    <scope>NUCLEOTIDE SEQUENCE [LARGE SCALE GENOMIC DNA]</scope>
    <source>
        <strain evidence="14">UAMH 1704</strain>
    </source>
</reference>
<dbReference type="EMBL" id="CH476615">
    <property type="protein sequence ID" value="EEP77802.1"/>
    <property type="molecule type" value="Genomic_DNA"/>
</dbReference>
<dbReference type="PANTHER" id="PTHR13128:SF12">
    <property type="entry name" value="VACUOLAR PROTEIN-SORTING-ASSOCIATED PROTEIN 36"/>
    <property type="match status" value="1"/>
</dbReference>
<feature type="compositionally biased region" description="Basic and acidic residues" evidence="11">
    <location>
        <begin position="1321"/>
        <end position="1334"/>
    </location>
</feature>
<feature type="region of interest" description="Disordered" evidence="11">
    <location>
        <begin position="970"/>
        <end position="995"/>
    </location>
</feature>
<feature type="compositionally biased region" description="Low complexity" evidence="11">
    <location>
        <begin position="296"/>
        <end position="305"/>
    </location>
</feature>
<evidence type="ECO:0000256" key="10">
    <source>
        <dbReference type="ARBA" id="ARBA00030114"/>
    </source>
</evidence>
<dbReference type="GO" id="GO:0043130">
    <property type="term" value="F:ubiquitin binding"/>
    <property type="evidence" value="ECO:0007669"/>
    <property type="project" value="InterPro"/>
</dbReference>
<keyword evidence="6" id="KW-0863">Zinc-finger</keyword>
<dbReference type="InterPro" id="IPR021648">
    <property type="entry name" value="GLUE_dom"/>
</dbReference>
<dbReference type="Gene3D" id="2.30.30.380">
    <property type="entry name" value="Zn-finger domain of Sec23/24"/>
    <property type="match status" value="2"/>
</dbReference>
<feature type="compositionally biased region" description="Polar residues" evidence="11">
    <location>
        <begin position="1270"/>
        <end position="1280"/>
    </location>
</feature>
<gene>
    <name evidence="13" type="ORF">UREG_02651</name>
</gene>
<feature type="compositionally biased region" description="Polar residues" evidence="11">
    <location>
        <begin position="1392"/>
        <end position="1408"/>
    </location>
</feature>
<dbReference type="InterPro" id="IPR036443">
    <property type="entry name" value="Znf_RanBP2_sf"/>
</dbReference>
<feature type="region of interest" description="Disordered" evidence="11">
    <location>
        <begin position="845"/>
        <end position="893"/>
    </location>
</feature>
<protein>
    <recommendedName>
        <fullName evidence="10">ESCRT-II complex subunit VPS36</fullName>
    </recommendedName>
</protein>
<dbReference type="InterPro" id="IPR037855">
    <property type="entry name" value="Vps36"/>
</dbReference>
<dbReference type="STRING" id="336963.C4JH78"/>
<keyword evidence="7" id="KW-0862">Zinc</keyword>
<name>C4JH78_UNCRE</name>
<keyword evidence="3" id="KW-0813">Transport</keyword>
<dbReference type="SUPFAM" id="SSF90209">
    <property type="entry name" value="Ran binding protein zinc finger-like"/>
    <property type="match status" value="1"/>
</dbReference>
<dbReference type="InterPro" id="IPR031558">
    <property type="entry name" value="Vps36-NZF-N"/>
</dbReference>
<accession>C4JH78</accession>
<dbReference type="SMART" id="SM00547">
    <property type="entry name" value="ZnF_RBZ"/>
    <property type="match status" value="1"/>
</dbReference>
<evidence type="ECO:0000256" key="7">
    <source>
        <dbReference type="ARBA" id="ARBA00022833"/>
    </source>
</evidence>
<dbReference type="KEGG" id="ure:UREG_02651"/>
<feature type="region of interest" description="Disordered" evidence="11">
    <location>
        <begin position="1262"/>
        <end position="1445"/>
    </location>
</feature>
<evidence type="ECO:0000256" key="11">
    <source>
        <dbReference type="SAM" id="MobiDB-lite"/>
    </source>
</evidence>
<evidence type="ECO:0000256" key="2">
    <source>
        <dbReference type="ARBA" id="ARBA00009697"/>
    </source>
</evidence>
<feature type="compositionally biased region" description="Basic and acidic residues" evidence="11">
    <location>
        <begin position="1572"/>
        <end position="1583"/>
    </location>
</feature>
<dbReference type="GO" id="GO:0031902">
    <property type="term" value="C:late endosome membrane"/>
    <property type="evidence" value="ECO:0007669"/>
    <property type="project" value="TreeGrafter"/>
</dbReference>
<dbReference type="InterPro" id="IPR001876">
    <property type="entry name" value="Znf_RanBP2"/>
</dbReference>
<feature type="compositionally biased region" description="Low complexity" evidence="11">
    <location>
        <begin position="1299"/>
        <end position="1310"/>
    </location>
</feature>
<dbReference type="HOGENOM" id="CLU_245023_0_0_1"/>
<dbReference type="InParanoid" id="C4JH78"/>
<comment type="similarity">
    <text evidence="2">Belongs to the VPS36 family.</text>
</comment>
<dbReference type="RefSeq" id="XP_002543135.1">
    <property type="nucleotide sequence ID" value="XM_002543089.1"/>
</dbReference>
<proteinExistence type="inferred from homology"/>
<dbReference type="SUPFAM" id="SSF50729">
    <property type="entry name" value="PH domain-like"/>
    <property type="match status" value="1"/>
</dbReference>
<dbReference type="GO" id="GO:0000814">
    <property type="term" value="C:ESCRT II complex"/>
    <property type="evidence" value="ECO:0007669"/>
    <property type="project" value="InterPro"/>
</dbReference>
<comment type="subcellular location">
    <subcellularLocation>
        <location evidence="1">Endosome</location>
    </subcellularLocation>
</comment>
<keyword evidence="9" id="KW-0175">Coiled coil</keyword>
<keyword evidence="5" id="KW-0967">Endosome</keyword>
<dbReference type="Gene3D" id="1.10.10.10">
    <property type="entry name" value="Winged helix-like DNA-binding domain superfamily/Winged helix DNA-binding domain"/>
    <property type="match status" value="2"/>
</dbReference>
<dbReference type="SUPFAM" id="SSF46785">
    <property type="entry name" value="Winged helix' DNA-binding domain"/>
    <property type="match status" value="1"/>
</dbReference>
<dbReference type="GO" id="GO:0032266">
    <property type="term" value="F:phosphatidylinositol-3-phosphate binding"/>
    <property type="evidence" value="ECO:0007669"/>
    <property type="project" value="InterPro"/>
</dbReference>
<dbReference type="InterPro" id="IPR011993">
    <property type="entry name" value="PH-like_dom_sf"/>
</dbReference>
<dbReference type="InterPro" id="IPR036390">
    <property type="entry name" value="WH_DNA-bd_sf"/>
</dbReference>
<feature type="region of interest" description="Disordered" evidence="11">
    <location>
        <begin position="780"/>
        <end position="819"/>
    </location>
</feature>
<dbReference type="Pfam" id="PF16988">
    <property type="entry name" value="Vps36-NZF-N"/>
    <property type="match status" value="1"/>
</dbReference>
<dbReference type="GO" id="GO:0043328">
    <property type="term" value="P:protein transport to vacuole involved in ubiquitin-dependent protein catabolic process via the multivesicular body sorting pathway"/>
    <property type="evidence" value="ECO:0007669"/>
    <property type="project" value="TreeGrafter"/>
</dbReference>
<dbReference type="InterPro" id="IPR036388">
    <property type="entry name" value="WH-like_DNA-bd_sf"/>
</dbReference>
<keyword evidence="8" id="KW-0653">Protein transport</keyword>
<dbReference type="Gene3D" id="6.10.140.260">
    <property type="match status" value="1"/>
</dbReference>
<dbReference type="Proteomes" id="UP000002058">
    <property type="component" value="Unassembled WGS sequence"/>
</dbReference>
<evidence type="ECO:0000256" key="5">
    <source>
        <dbReference type="ARBA" id="ARBA00022753"/>
    </source>
</evidence>